<accession>A0AAX3JCU4</accession>
<dbReference type="EMBL" id="CABWMH010000055">
    <property type="protein sequence ID" value="VXC62617.1"/>
    <property type="molecule type" value="Genomic_DNA"/>
</dbReference>
<organism evidence="1 2">
    <name type="scientific">Pantoea brenneri</name>
    <dbReference type="NCBI Taxonomy" id="472694"/>
    <lineage>
        <taxon>Bacteria</taxon>
        <taxon>Pseudomonadati</taxon>
        <taxon>Pseudomonadota</taxon>
        <taxon>Gammaproteobacteria</taxon>
        <taxon>Enterobacterales</taxon>
        <taxon>Erwiniaceae</taxon>
        <taxon>Pantoea</taxon>
    </lineage>
</organism>
<evidence type="ECO:0000313" key="2">
    <source>
        <dbReference type="Proteomes" id="UP000433737"/>
    </source>
</evidence>
<protein>
    <submittedName>
        <fullName evidence="1">Uncharacterized protein</fullName>
    </submittedName>
</protein>
<dbReference type="Proteomes" id="UP000433737">
    <property type="component" value="Unassembled WGS sequence"/>
</dbReference>
<sequence>MNDGDINPEVFDLHKVCFLVTLLRTVTDEGS</sequence>
<gene>
    <name evidence="1" type="ORF">PANT111_80021</name>
</gene>
<proteinExistence type="predicted"/>
<reference evidence="1 2" key="1">
    <citation type="submission" date="2019-10" db="EMBL/GenBank/DDBJ databases">
        <authorList>
            <person name="Karimi E."/>
        </authorList>
    </citation>
    <scope>NUCLEOTIDE SEQUENCE [LARGE SCALE GENOMIC DNA]</scope>
    <source>
        <strain evidence="1">Pantoea sp. 111</strain>
    </source>
</reference>
<comment type="caution">
    <text evidence="1">The sequence shown here is derived from an EMBL/GenBank/DDBJ whole genome shotgun (WGS) entry which is preliminary data.</text>
</comment>
<name>A0AAX3JCU4_9GAMM</name>
<evidence type="ECO:0000313" key="1">
    <source>
        <dbReference type="EMBL" id="VXC62617.1"/>
    </source>
</evidence>
<dbReference type="AlphaFoldDB" id="A0AAX3JCU4"/>